<evidence type="ECO:0000313" key="2">
    <source>
        <dbReference type="EMBL" id="KAH7963558.1"/>
    </source>
</evidence>
<evidence type="ECO:0000256" key="1">
    <source>
        <dbReference type="SAM" id="MobiDB-lite"/>
    </source>
</evidence>
<dbReference type="AlphaFoldDB" id="A0A9D4Q360"/>
<dbReference type="Proteomes" id="UP000821837">
    <property type="component" value="Chromosome 3"/>
</dbReference>
<keyword evidence="3" id="KW-1185">Reference proteome</keyword>
<evidence type="ECO:0000313" key="3">
    <source>
        <dbReference type="Proteomes" id="UP000821837"/>
    </source>
</evidence>
<accession>A0A9D4Q360</accession>
<protein>
    <submittedName>
        <fullName evidence="2">Uncharacterized protein</fullName>
    </submittedName>
</protein>
<reference evidence="2" key="2">
    <citation type="submission" date="2021-09" db="EMBL/GenBank/DDBJ databases">
        <authorList>
            <person name="Jia N."/>
            <person name="Wang J."/>
            <person name="Shi W."/>
            <person name="Du L."/>
            <person name="Sun Y."/>
            <person name="Zhan W."/>
            <person name="Jiang J."/>
            <person name="Wang Q."/>
            <person name="Zhang B."/>
            <person name="Ji P."/>
            <person name="Sakyi L.B."/>
            <person name="Cui X."/>
            <person name="Yuan T."/>
            <person name="Jiang B."/>
            <person name="Yang W."/>
            <person name="Lam T.T.-Y."/>
            <person name="Chang Q."/>
            <person name="Ding S."/>
            <person name="Wang X."/>
            <person name="Zhu J."/>
            <person name="Ruan X."/>
            <person name="Zhao L."/>
            <person name="Wei J."/>
            <person name="Que T."/>
            <person name="Du C."/>
            <person name="Cheng J."/>
            <person name="Dai P."/>
            <person name="Han X."/>
            <person name="Huang E."/>
            <person name="Gao Y."/>
            <person name="Liu J."/>
            <person name="Shao H."/>
            <person name="Ye R."/>
            <person name="Li L."/>
            <person name="Wei W."/>
            <person name="Wang X."/>
            <person name="Wang C."/>
            <person name="Huo Q."/>
            <person name="Li W."/>
            <person name="Guo W."/>
            <person name="Chen H."/>
            <person name="Chen S."/>
            <person name="Zhou L."/>
            <person name="Zhou L."/>
            <person name="Ni X."/>
            <person name="Tian J."/>
            <person name="Zhou Y."/>
            <person name="Sheng Y."/>
            <person name="Liu T."/>
            <person name="Pan Y."/>
            <person name="Xia L."/>
            <person name="Li J."/>
            <person name="Zhao F."/>
            <person name="Cao W."/>
        </authorList>
    </citation>
    <scope>NUCLEOTIDE SEQUENCE</scope>
    <source>
        <strain evidence="2">Rsan-2018</strain>
        <tissue evidence="2">Larvae</tissue>
    </source>
</reference>
<organism evidence="2 3">
    <name type="scientific">Rhipicephalus sanguineus</name>
    <name type="common">Brown dog tick</name>
    <name type="synonym">Ixodes sanguineus</name>
    <dbReference type="NCBI Taxonomy" id="34632"/>
    <lineage>
        <taxon>Eukaryota</taxon>
        <taxon>Metazoa</taxon>
        <taxon>Ecdysozoa</taxon>
        <taxon>Arthropoda</taxon>
        <taxon>Chelicerata</taxon>
        <taxon>Arachnida</taxon>
        <taxon>Acari</taxon>
        <taxon>Parasitiformes</taxon>
        <taxon>Ixodida</taxon>
        <taxon>Ixodoidea</taxon>
        <taxon>Ixodidae</taxon>
        <taxon>Rhipicephalinae</taxon>
        <taxon>Rhipicephalus</taxon>
        <taxon>Rhipicephalus</taxon>
    </lineage>
</organism>
<sequence>MAKDNGGRRKYLQRDLKALELLLTHMVHEQTRTMTKQRRPPTHQRLVQVATGAAPGVRRRARLPPSLLAKLLSDSDSDEEKAHGMKEALVQHKAASKMPPRLTGFRQTAWGPVKMEKDQQQLREHHNFLRQVQNVVGLSQPKAYNAGINIERSKPRWTREENYIMANFEAELQRQNIRNINERLAQRFPNGKLDAIKSHRLGQRYRDLVKELLDAARAASRRETLRGPESCQAARLWEVTKRYLEGQVVTRQLNNYLRDVFSKDFRGVCRAPQRPQGESRRQRKKREYVET</sequence>
<gene>
    <name evidence="2" type="ORF">HPB52_021634</name>
</gene>
<comment type="caution">
    <text evidence="2">The sequence shown here is derived from an EMBL/GenBank/DDBJ whole genome shotgun (WGS) entry which is preliminary data.</text>
</comment>
<reference evidence="2" key="1">
    <citation type="journal article" date="2020" name="Cell">
        <title>Large-Scale Comparative Analyses of Tick Genomes Elucidate Their Genetic Diversity and Vector Capacities.</title>
        <authorList>
            <consortium name="Tick Genome and Microbiome Consortium (TIGMIC)"/>
            <person name="Jia N."/>
            <person name="Wang J."/>
            <person name="Shi W."/>
            <person name="Du L."/>
            <person name="Sun Y."/>
            <person name="Zhan W."/>
            <person name="Jiang J.F."/>
            <person name="Wang Q."/>
            <person name="Zhang B."/>
            <person name="Ji P."/>
            <person name="Bell-Sakyi L."/>
            <person name="Cui X.M."/>
            <person name="Yuan T.T."/>
            <person name="Jiang B.G."/>
            <person name="Yang W.F."/>
            <person name="Lam T.T."/>
            <person name="Chang Q.C."/>
            <person name="Ding S.J."/>
            <person name="Wang X.J."/>
            <person name="Zhu J.G."/>
            <person name="Ruan X.D."/>
            <person name="Zhao L."/>
            <person name="Wei J.T."/>
            <person name="Ye R.Z."/>
            <person name="Que T.C."/>
            <person name="Du C.H."/>
            <person name="Zhou Y.H."/>
            <person name="Cheng J.X."/>
            <person name="Dai P.F."/>
            <person name="Guo W.B."/>
            <person name="Han X.H."/>
            <person name="Huang E.J."/>
            <person name="Li L.F."/>
            <person name="Wei W."/>
            <person name="Gao Y.C."/>
            <person name="Liu J.Z."/>
            <person name="Shao H.Z."/>
            <person name="Wang X."/>
            <person name="Wang C.C."/>
            <person name="Yang T.C."/>
            <person name="Huo Q.B."/>
            <person name="Li W."/>
            <person name="Chen H.Y."/>
            <person name="Chen S.E."/>
            <person name="Zhou L.G."/>
            <person name="Ni X.B."/>
            <person name="Tian J.H."/>
            <person name="Sheng Y."/>
            <person name="Liu T."/>
            <person name="Pan Y.S."/>
            <person name="Xia L.Y."/>
            <person name="Li J."/>
            <person name="Zhao F."/>
            <person name="Cao W.C."/>
        </authorList>
    </citation>
    <scope>NUCLEOTIDE SEQUENCE</scope>
    <source>
        <strain evidence="2">Rsan-2018</strain>
    </source>
</reference>
<dbReference type="EMBL" id="JABSTV010001249">
    <property type="protein sequence ID" value="KAH7963558.1"/>
    <property type="molecule type" value="Genomic_DNA"/>
</dbReference>
<feature type="region of interest" description="Disordered" evidence="1">
    <location>
        <begin position="271"/>
        <end position="291"/>
    </location>
</feature>
<feature type="compositionally biased region" description="Basic residues" evidence="1">
    <location>
        <begin position="281"/>
        <end position="291"/>
    </location>
</feature>
<name>A0A9D4Q360_RHISA</name>
<proteinExistence type="predicted"/>